<dbReference type="GeneTree" id="ENSGT00940000177967"/>
<dbReference type="AlphaFoldDB" id="A0A3B3BET0"/>
<sequence length="192" mass="21758">MYNINRTLGAFIGNSVKLWKITLETNGKTITFINKLLDREGDPRVSEEQVKGRGHPEVVEVMVNVFSEENLLNVAAEVLHDARLVKYEVKKHKYAPAGVSAAPGKSEQDVLFLRSTVLIGNVPDPDPLLDLLRHKKVLSDHSYSEIKALPTDDRKMSQLLMGPYLKTKPSCDIFYDYLKKEHPYLVLDLLQN</sequence>
<evidence type="ECO:0000256" key="3">
    <source>
        <dbReference type="ARBA" id="ARBA00022588"/>
    </source>
</evidence>
<dbReference type="InterPro" id="IPR001315">
    <property type="entry name" value="CARD"/>
</dbReference>
<keyword evidence="4" id="KW-0391">Immunity</keyword>
<comment type="subcellular location">
    <subcellularLocation>
        <location evidence="1">Cytoplasm</location>
        <location evidence="1">Cytosol</location>
    </subcellularLocation>
</comment>
<dbReference type="InterPro" id="IPR051249">
    <property type="entry name" value="NLRP_Inflammasome"/>
</dbReference>
<evidence type="ECO:0000313" key="7">
    <source>
        <dbReference type="Ensembl" id="ENSOMEP00000003980.1"/>
    </source>
</evidence>
<keyword evidence="5" id="KW-0395">Inflammatory response</keyword>
<name>A0A3B3BET0_ORYME</name>
<dbReference type="PANTHER" id="PTHR46985">
    <property type="entry name" value="NACHT, LRR AND PYD DOMAINS-CONTAINING PROTEIN 1"/>
    <property type="match status" value="1"/>
</dbReference>
<keyword evidence="3" id="KW-0399">Innate immunity</keyword>
<dbReference type="GO" id="GO:0006954">
    <property type="term" value="P:inflammatory response"/>
    <property type="evidence" value="ECO:0007669"/>
    <property type="project" value="UniProtKB-KW"/>
</dbReference>
<dbReference type="InterPro" id="IPR011029">
    <property type="entry name" value="DEATH-like_dom_sf"/>
</dbReference>
<dbReference type="SUPFAM" id="SSF47986">
    <property type="entry name" value="DEATH domain"/>
    <property type="match status" value="1"/>
</dbReference>
<dbReference type="Ensembl" id="ENSOMET00000009921.1">
    <property type="protein sequence ID" value="ENSOMEP00000003980.1"/>
    <property type="gene ID" value="ENSOMEG00000004918.1"/>
</dbReference>
<feature type="domain" description="CARD" evidence="6">
    <location>
        <begin position="118"/>
        <end position="192"/>
    </location>
</feature>
<proteinExistence type="predicted"/>
<evidence type="ECO:0000259" key="6">
    <source>
        <dbReference type="PROSITE" id="PS50209"/>
    </source>
</evidence>
<dbReference type="GO" id="GO:0042981">
    <property type="term" value="P:regulation of apoptotic process"/>
    <property type="evidence" value="ECO:0007669"/>
    <property type="project" value="InterPro"/>
</dbReference>
<evidence type="ECO:0000256" key="2">
    <source>
        <dbReference type="ARBA" id="ARBA00022490"/>
    </source>
</evidence>
<reference evidence="7" key="2">
    <citation type="submission" date="2025-09" db="UniProtKB">
        <authorList>
            <consortium name="Ensembl"/>
        </authorList>
    </citation>
    <scope>IDENTIFICATION</scope>
</reference>
<evidence type="ECO:0000256" key="4">
    <source>
        <dbReference type="ARBA" id="ARBA00022859"/>
    </source>
</evidence>
<reference evidence="7" key="1">
    <citation type="submission" date="2025-08" db="UniProtKB">
        <authorList>
            <consortium name="Ensembl"/>
        </authorList>
    </citation>
    <scope>IDENTIFICATION</scope>
</reference>
<evidence type="ECO:0000256" key="5">
    <source>
        <dbReference type="ARBA" id="ARBA00023198"/>
    </source>
</evidence>
<evidence type="ECO:0000256" key="1">
    <source>
        <dbReference type="ARBA" id="ARBA00004514"/>
    </source>
</evidence>
<dbReference type="GO" id="GO:0005829">
    <property type="term" value="C:cytosol"/>
    <property type="evidence" value="ECO:0007669"/>
    <property type="project" value="UniProtKB-SubCell"/>
</dbReference>
<protein>
    <recommendedName>
        <fullName evidence="6">CARD domain-containing protein</fullName>
    </recommendedName>
</protein>
<dbReference type="Proteomes" id="UP000261560">
    <property type="component" value="Unplaced"/>
</dbReference>
<keyword evidence="8" id="KW-1185">Reference proteome</keyword>
<organism evidence="7 8">
    <name type="scientific">Oryzias melastigma</name>
    <name type="common">Marine medaka</name>
    <dbReference type="NCBI Taxonomy" id="30732"/>
    <lineage>
        <taxon>Eukaryota</taxon>
        <taxon>Metazoa</taxon>
        <taxon>Chordata</taxon>
        <taxon>Craniata</taxon>
        <taxon>Vertebrata</taxon>
        <taxon>Euteleostomi</taxon>
        <taxon>Actinopterygii</taxon>
        <taxon>Neopterygii</taxon>
        <taxon>Teleostei</taxon>
        <taxon>Neoteleostei</taxon>
        <taxon>Acanthomorphata</taxon>
        <taxon>Ovalentaria</taxon>
        <taxon>Atherinomorphae</taxon>
        <taxon>Beloniformes</taxon>
        <taxon>Adrianichthyidae</taxon>
        <taxon>Oryziinae</taxon>
        <taxon>Oryzias</taxon>
    </lineage>
</organism>
<dbReference type="STRING" id="30732.ENSOMEP00000003980"/>
<accession>A0A3B3BET0</accession>
<dbReference type="PaxDb" id="30732-ENSOMEP00000003980"/>
<dbReference type="PROSITE" id="PS50209">
    <property type="entry name" value="CARD"/>
    <property type="match status" value="1"/>
</dbReference>
<dbReference type="GO" id="GO:0045087">
    <property type="term" value="P:innate immune response"/>
    <property type="evidence" value="ECO:0007669"/>
    <property type="project" value="UniProtKB-KW"/>
</dbReference>
<keyword evidence="2" id="KW-0963">Cytoplasm</keyword>
<dbReference type="Pfam" id="PF00619">
    <property type="entry name" value="CARD"/>
    <property type="match status" value="1"/>
</dbReference>
<dbReference type="Gene3D" id="1.10.533.10">
    <property type="entry name" value="Death Domain, Fas"/>
    <property type="match status" value="1"/>
</dbReference>
<evidence type="ECO:0000313" key="8">
    <source>
        <dbReference type="Proteomes" id="UP000261560"/>
    </source>
</evidence>
<dbReference type="PANTHER" id="PTHR46985:SF2">
    <property type="entry name" value="APOPTOSIS-ASSOCIATED SPECK-LIKE PROTEIN CONTAINING A CARD"/>
    <property type="match status" value="1"/>
</dbReference>